<evidence type="ECO:0000313" key="1">
    <source>
        <dbReference type="EMBL" id="KAJ2841836.1"/>
    </source>
</evidence>
<dbReference type="Proteomes" id="UP001139887">
    <property type="component" value="Unassembled WGS sequence"/>
</dbReference>
<dbReference type="GO" id="GO:0004222">
    <property type="term" value="F:metalloendopeptidase activity"/>
    <property type="evidence" value="ECO:0007669"/>
    <property type="project" value="TreeGrafter"/>
</dbReference>
<gene>
    <name evidence="1" type="primary">PITRM1</name>
    <name evidence="1" type="ORF">IWW36_006123</name>
</gene>
<name>A0A9W8LX64_9FUNG</name>
<reference evidence="1" key="1">
    <citation type="submission" date="2022-07" db="EMBL/GenBank/DDBJ databases">
        <title>Phylogenomic reconstructions and comparative analyses of Kickxellomycotina fungi.</title>
        <authorList>
            <person name="Reynolds N.K."/>
            <person name="Stajich J.E."/>
            <person name="Barry K."/>
            <person name="Grigoriev I.V."/>
            <person name="Crous P."/>
            <person name="Smith M.E."/>
        </authorList>
    </citation>
    <scope>NUCLEOTIDE SEQUENCE</scope>
    <source>
        <strain evidence="1">NRRL 1566</strain>
    </source>
</reference>
<evidence type="ECO:0000313" key="2">
    <source>
        <dbReference type="Proteomes" id="UP001139887"/>
    </source>
</evidence>
<dbReference type="EMBL" id="JANBUW010002022">
    <property type="protein sequence ID" value="KAJ2841836.1"/>
    <property type="molecule type" value="Genomic_DNA"/>
</dbReference>
<sequence length="156" mass="17476">MVGVISGARMLQAASKTAWRSAGMVQKTPLLARYYSHSKGEASQLTSSLEPGSQLHGFTVEDVQAISELKLKALRLRHQRTGMEWLHIDRDDSNNVFSIGFNTSVSDSTGVPHILEHTTLCGSKKYPVRDPFFKMLNRSLSTFMNAWTAHDYTQYP</sequence>
<dbReference type="GO" id="GO:0046872">
    <property type="term" value="F:metal ion binding"/>
    <property type="evidence" value="ECO:0007669"/>
    <property type="project" value="InterPro"/>
</dbReference>
<dbReference type="GO" id="GO:0016485">
    <property type="term" value="P:protein processing"/>
    <property type="evidence" value="ECO:0007669"/>
    <property type="project" value="TreeGrafter"/>
</dbReference>
<feature type="non-terminal residue" evidence="1">
    <location>
        <position position="156"/>
    </location>
</feature>
<accession>A0A9W8LX64</accession>
<dbReference type="Gene3D" id="3.30.830.10">
    <property type="entry name" value="Metalloenzyme, LuxS/M16 peptidase-like"/>
    <property type="match status" value="1"/>
</dbReference>
<protein>
    <submittedName>
        <fullName evidence="1">Presequence protease, mitochondrial</fullName>
    </submittedName>
</protein>
<dbReference type="OrthoDB" id="10250783at2759"/>
<comment type="caution">
    <text evidence="1">The sequence shown here is derived from an EMBL/GenBank/DDBJ whole genome shotgun (WGS) entry which is preliminary data.</text>
</comment>
<proteinExistence type="predicted"/>
<keyword evidence="2" id="KW-1185">Reference proteome</keyword>
<keyword evidence="1" id="KW-0645">Protease</keyword>
<dbReference type="PANTHER" id="PTHR43016:SF13">
    <property type="entry name" value="PRESEQUENCE PROTEASE, MITOCHONDRIAL"/>
    <property type="match status" value="1"/>
</dbReference>
<keyword evidence="1" id="KW-0378">Hydrolase</keyword>
<dbReference type="InterPro" id="IPR011249">
    <property type="entry name" value="Metalloenz_LuxS/M16"/>
</dbReference>
<dbReference type="SUPFAM" id="SSF63411">
    <property type="entry name" value="LuxS/MPP-like metallohydrolase"/>
    <property type="match status" value="1"/>
</dbReference>
<organism evidence="1 2">
    <name type="scientific">Coemansia brasiliensis</name>
    <dbReference type="NCBI Taxonomy" id="2650707"/>
    <lineage>
        <taxon>Eukaryota</taxon>
        <taxon>Fungi</taxon>
        <taxon>Fungi incertae sedis</taxon>
        <taxon>Zoopagomycota</taxon>
        <taxon>Kickxellomycotina</taxon>
        <taxon>Kickxellomycetes</taxon>
        <taxon>Kickxellales</taxon>
        <taxon>Kickxellaceae</taxon>
        <taxon>Coemansia</taxon>
    </lineage>
</organism>
<dbReference type="PANTHER" id="PTHR43016">
    <property type="entry name" value="PRESEQUENCE PROTEASE"/>
    <property type="match status" value="1"/>
</dbReference>
<dbReference type="GO" id="GO:0005759">
    <property type="term" value="C:mitochondrial matrix"/>
    <property type="evidence" value="ECO:0007669"/>
    <property type="project" value="TreeGrafter"/>
</dbReference>
<dbReference type="AlphaFoldDB" id="A0A9W8LX64"/>